<dbReference type="Pfam" id="PF01762">
    <property type="entry name" value="Galactosyl_T"/>
    <property type="match status" value="1"/>
</dbReference>
<evidence type="ECO:0000256" key="7">
    <source>
        <dbReference type="ARBA" id="ARBA00022989"/>
    </source>
</evidence>
<evidence type="ECO:0000256" key="3">
    <source>
        <dbReference type="ARBA" id="ARBA00022676"/>
    </source>
</evidence>
<gene>
    <name evidence="11" type="ORF">AAFF_G00041100</name>
</gene>
<keyword evidence="5" id="KW-0812">Transmembrane</keyword>
<evidence type="ECO:0000256" key="5">
    <source>
        <dbReference type="ARBA" id="ARBA00022692"/>
    </source>
</evidence>
<evidence type="ECO:0000256" key="2">
    <source>
        <dbReference type="ARBA" id="ARBA00008661"/>
    </source>
</evidence>
<sequence>MVGRGRWACKARFWKRRCSASSVLCLAVLCAALLALLFVDAIESWSMSLAMNTAGVEQAGRVGTHSGPPNPPEEYPLMPSPLVCQRARPYLLTMVTTAPANQKAREAIRNTWGGEIEVRGRRVITLFLVGLTSDPGLSKQLVEEAQDHRDLVQGRFLDTYANLTLKTLSMLGWTRRFCPQARFLAKVDDDVLFNPSVLIRNLNRSHSAEGDLYLGRVHLQVQPNRNPASRHYIPAAAYAPGVFPDYCSGTAYVLSRSAALKISQAAVIASPSAPLPPEDVFVGLTARAAGVLPSHSPLFSGGPSLPYSRCCYQALASVHHISPKEMVRIWAEVHTPPSCSWLRMRASVGLCKVRALLRTVLGKEE</sequence>
<evidence type="ECO:0000256" key="1">
    <source>
        <dbReference type="ARBA" id="ARBA00004323"/>
    </source>
</evidence>
<dbReference type="GO" id="GO:0000139">
    <property type="term" value="C:Golgi membrane"/>
    <property type="evidence" value="ECO:0007669"/>
    <property type="project" value="UniProtKB-SubCell"/>
</dbReference>
<comment type="subcellular location">
    <subcellularLocation>
        <location evidence="1 10">Golgi apparatus membrane</location>
        <topology evidence="1 10">Single-pass type II membrane protein</topology>
    </subcellularLocation>
</comment>
<comment type="similarity">
    <text evidence="2 10">Belongs to the glycosyltransferase 31 family.</text>
</comment>
<evidence type="ECO:0000313" key="12">
    <source>
        <dbReference type="Proteomes" id="UP001221898"/>
    </source>
</evidence>
<keyword evidence="4" id="KW-0808">Transferase</keyword>
<evidence type="ECO:0000256" key="10">
    <source>
        <dbReference type="RuleBase" id="RU363063"/>
    </source>
</evidence>
<dbReference type="EMBL" id="JAINUG010000122">
    <property type="protein sequence ID" value="KAJ8394755.1"/>
    <property type="molecule type" value="Genomic_DNA"/>
</dbReference>
<dbReference type="PANTHER" id="PTHR11214:SF378">
    <property type="entry name" value="BETA-1,3-GALACTOSYLTRANSFERASE 4"/>
    <property type="match status" value="1"/>
</dbReference>
<name>A0AAD7WFJ9_9TELE</name>
<keyword evidence="3 10" id="KW-0328">Glycosyltransferase</keyword>
<dbReference type="AlphaFoldDB" id="A0AAD7WFJ9"/>
<keyword evidence="6" id="KW-0735">Signal-anchor</keyword>
<dbReference type="EC" id="2.4.1.-" evidence="10"/>
<protein>
    <recommendedName>
        <fullName evidence="10">Hexosyltransferase</fullName>
        <ecNumber evidence="10">2.4.1.-</ecNumber>
    </recommendedName>
</protein>
<keyword evidence="12" id="KW-1185">Reference proteome</keyword>
<evidence type="ECO:0000256" key="9">
    <source>
        <dbReference type="ARBA" id="ARBA00023136"/>
    </source>
</evidence>
<keyword evidence="7" id="KW-1133">Transmembrane helix</keyword>
<keyword evidence="9" id="KW-0472">Membrane</keyword>
<dbReference type="PANTHER" id="PTHR11214">
    <property type="entry name" value="BETA-1,3-N-ACETYLGLUCOSAMINYLTRANSFERASE"/>
    <property type="match status" value="1"/>
</dbReference>
<organism evidence="11 12">
    <name type="scientific">Aldrovandia affinis</name>
    <dbReference type="NCBI Taxonomy" id="143900"/>
    <lineage>
        <taxon>Eukaryota</taxon>
        <taxon>Metazoa</taxon>
        <taxon>Chordata</taxon>
        <taxon>Craniata</taxon>
        <taxon>Vertebrata</taxon>
        <taxon>Euteleostomi</taxon>
        <taxon>Actinopterygii</taxon>
        <taxon>Neopterygii</taxon>
        <taxon>Teleostei</taxon>
        <taxon>Notacanthiformes</taxon>
        <taxon>Halosauridae</taxon>
        <taxon>Aldrovandia</taxon>
    </lineage>
</organism>
<proteinExistence type="inferred from homology"/>
<comment type="caution">
    <text evidence="11">The sequence shown here is derived from an EMBL/GenBank/DDBJ whole genome shotgun (WGS) entry which is preliminary data.</text>
</comment>
<accession>A0AAD7WFJ9</accession>
<evidence type="ECO:0000313" key="11">
    <source>
        <dbReference type="EMBL" id="KAJ8394755.1"/>
    </source>
</evidence>
<dbReference type="Gene3D" id="3.90.550.50">
    <property type="match status" value="1"/>
</dbReference>
<evidence type="ECO:0000256" key="4">
    <source>
        <dbReference type="ARBA" id="ARBA00022679"/>
    </source>
</evidence>
<dbReference type="FunFam" id="3.90.550.50:FF:000055">
    <property type="entry name" value="Hexosyltransferase"/>
    <property type="match status" value="1"/>
</dbReference>
<reference evidence="11" key="1">
    <citation type="journal article" date="2023" name="Science">
        <title>Genome structures resolve the early diversification of teleost fishes.</title>
        <authorList>
            <person name="Parey E."/>
            <person name="Louis A."/>
            <person name="Montfort J."/>
            <person name="Bouchez O."/>
            <person name="Roques C."/>
            <person name="Iampietro C."/>
            <person name="Lluch J."/>
            <person name="Castinel A."/>
            <person name="Donnadieu C."/>
            <person name="Desvignes T."/>
            <person name="Floi Bucao C."/>
            <person name="Jouanno E."/>
            <person name="Wen M."/>
            <person name="Mejri S."/>
            <person name="Dirks R."/>
            <person name="Jansen H."/>
            <person name="Henkel C."/>
            <person name="Chen W.J."/>
            <person name="Zahm M."/>
            <person name="Cabau C."/>
            <person name="Klopp C."/>
            <person name="Thompson A.W."/>
            <person name="Robinson-Rechavi M."/>
            <person name="Braasch I."/>
            <person name="Lecointre G."/>
            <person name="Bobe J."/>
            <person name="Postlethwait J.H."/>
            <person name="Berthelot C."/>
            <person name="Roest Crollius H."/>
            <person name="Guiguen Y."/>
        </authorList>
    </citation>
    <scope>NUCLEOTIDE SEQUENCE</scope>
    <source>
        <strain evidence="11">NC1722</strain>
    </source>
</reference>
<dbReference type="GO" id="GO:0006493">
    <property type="term" value="P:protein O-linked glycosylation"/>
    <property type="evidence" value="ECO:0007669"/>
    <property type="project" value="TreeGrafter"/>
</dbReference>
<dbReference type="GO" id="GO:0016758">
    <property type="term" value="F:hexosyltransferase activity"/>
    <property type="evidence" value="ECO:0007669"/>
    <property type="project" value="InterPro"/>
</dbReference>
<evidence type="ECO:0000256" key="6">
    <source>
        <dbReference type="ARBA" id="ARBA00022968"/>
    </source>
</evidence>
<dbReference type="Proteomes" id="UP001221898">
    <property type="component" value="Unassembled WGS sequence"/>
</dbReference>
<keyword evidence="8 10" id="KW-0333">Golgi apparatus</keyword>
<evidence type="ECO:0000256" key="8">
    <source>
        <dbReference type="ARBA" id="ARBA00023034"/>
    </source>
</evidence>
<dbReference type="InterPro" id="IPR002659">
    <property type="entry name" value="Glyco_trans_31"/>
</dbReference>